<reference evidence="9 10" key="1">
    <citation type="submission" date="2019-09" db="EMBL/GenBank/DDBJ databases">
        <title>Genome sequence of Adhaeribacter sp. M2.</title>
        <authorList>
            <person name="Srinivasan S."/>
        </authorList>
    </citation>
    <scope>NUCLEOTIDE SEQUENCE [LARGE SCALE GENOMIC DNA]</scope>
    <source>
        <strain evidence="9 10">M2</strain>
    </source>
</reference>
<comment type="similarity">
    <text evidence="4">Belongs to the class-IV pyridoxal-phosphate-dependent aminotransferase family.</text>
</comment>
<evidence type="ECO:0000256" key="6">
    <source>
        <dbReference type="ARBA" id="ARBA00048212"/>
    </source>
</evidence>
<evidence type="ECO:0000256" key="4">
    <source>
        <dbReference type="ARBA" id="ARBA00009320"/>
    </source>
</evidence>
<proteinExistence type="inferred from homology"/>
<dbReference type="Gene3D" id="3.20.10.10">
    <property type="entry name" value="D-amino Acid Aminotransferase, subunit A, domain 2"/>
    <property type="match status" value="1"/>
</dbReference>
<comment type="pathway">
    <text evidence="2">Amino-acid biosynthesis; L-valine biosynthesis; L-valine from pyruvate: step 4/4.</text>
</comment>
<comment type="catalytic activity">
    <reaction evidence="6">
        <text>L-valine + 2-oxoglutarate = 3-methyl-2-oxobutanoate + L-glutamate</text>
        <dbReference type="Rhea" id="RHEA:24813"/>
        <dbReference type="ChEBI" id="CHEBI:11851"/>
        <dbReference type="ChEBI" id="CHEBI:16810"/>
        <dbReference type="ChEBI" id="CHEBI:29985"/>
        <dbReference type="ChEBI" id="CHEBI:57762"/>
        <dbReference type="EC" id="2.6.1.42"/>
    </reaction>
</comment>
<evidence type="ECO:0000256" key="8">
    <source>
        <dbReference type="ARBA" id="ARBA00049229"/>
    </source>
</evidence>
<name>A0A5N1IHU9_9BACT</name>
<comment type="catalytic activity">
    <reaction evidence="7">
        <text>L-isoleucine + 2-oxoglutarate = (S)-3-methyl-2-oxopentanoate + L-glutamate</text>
        <dbReference type="Rhea" id="RHEA:24801"/>
        <dbReference type="ChEBI" id="CHEBI:16810"/>
        <dbReference type="ChEBI" id="CHEBI:29985"/>
        <dbReference type="ChEBI" id="CHEBI:35146"/>
        <dbReference type="ChEBI" id="CHEBI:58045"/>
        <dbReference type="EC" id="2.6.1.42"/>
    </reaction>
</comment>
<evidence type="ECO:0000256" key="3">
    <source>
        <dbReference type="ARBA" id="ARBA00005072"/>
    </source>
</evidence>
<dbReference type="AlphaFoldDB" id="A0A5N1IHU9"/>
<accession>A0A5N1IHU9</accession>
<dbReference type="Proteomes" id="UP000326570">
    <property type="component" value="Unassembled WGS sequence"/>
</dbReference>
<evidence type="ECO:0000313" key="9">
    <source>
        <dbReference type="EMBL" id="KAA9325212.1"/>
    </source>
</evidence>
<evidence type="ECO:0000313" key="10">
    <source>
        <dbReference type="Proteomes" id="UP000326570"/>
    </source>
</evidence>
<dbReference type="Gene3D" id="3.30.470.10">
    <property type="match status" value="1"/>
</dbReference>
<protein>
    <recommendedName>
        <fullName evidence="5">branched-chain-amino-acid transaminase</fullName>
        <ecNumber evidence="5">2.6.1.42</ecNumber>
    </recommendedName>
</protein>
<keyword evidence="10" id="KW-1185">Reference proteome</keyword>
<dbReference type="GO" id="GO:0004084">
    <property type="term" value="F:branched-chain-amino-acid transaminase activity"/>
    <property type="evidence" value="ECO:0007669"/>
    <property type="project" value="UniProtKB-EC"/>
</dbReference>
<dbReference type="InterPro" id="IPR043132">
    <property type="entry name" value="BCAT-like_C"/>
</dbReference>
<dbReference type="InterPro" id="IPR043131">
    <property type="entry name" value="BCAT-like_N"/>
</dbReference>
<dbReference type="SUPFAM" id="SSF56752">
    <property type="entry name" value="D-aminoacid aminotransferase-like PLP-dependent enzymes"/>
    <property type="match status" value="1"/>
</dbReference>
<evidence type="ECO:0000256" key="7">
    <source>
        <dbReference type="ARBA" id="ARBA00048798"/>
    </source>
</evidence>
<dbReference type="InterPro" id="IPR050571">
    <property type="entry name" value="Class-IV_PLP-Dep_Aminotrnsfr"/>
</dbReference>
<dbReference type="EC" id="2.6.1.42" evidence="5"/>
<gene>
    <name evidence="9" type="ORF">F0P94_18485</name>
</gene>
<dbReference type="EMBL" id="VTWT01000013">
    <property type="protein sequence ID" value="KAA9325212.1"/>
    <property type="molecule type" value="Genomic_DNA"/>
</dbReference>
<dbReference type="PANTHER" id="PTHR42743:SF11">
    <property type="entry name" value="AMINODEOXYCHORISMATE LYASE"/>
    <property type="match status" value="1"/>
</dbReference>
<evidence type="ECO:0000256" key="2">
    <source>
        <dbReference type="ARBA" id="ARBA00004931"/>
    </source>
</evidence>
<evidence type="ECO:0000256" key="1">
    <source>
        <dbReference type="ARBA" id="ARBA00004824"/>
    </source>
</evidence>
<dbReference type="Pfam" id="PF01063">
    <property type="entry name" value="Aminotran_4"/>
    <property type="match status" value="1"/>
</dbReference>
<dbReference type="RefSeq" id="WP_150905845.1">
    <property type="nucleotide sequence ID" value="NZ_VTWT01000013.1"/>
</dbReference>
<dbReference type="InterPro" id="IPR001544">
    <property type="entry name" value="Aminotrans_IV"/>
</dbReference>
<comment type="catalytic activity">
    <reaction evidence="8">
        <text>L-leucine + 2-oxoglutarate = 4-methyl-2-oxopentanoate + L-glutamate</text>
        <dbReference type="Rhea" id="RHEA:18321"/>
        <dbReference type="ChEBI" id="CHEBI:16810"/>
        <dbReference type="ChEBI" id="CHEBI:17865"/>
        <dbReference type="ChEBI" id="CHEBI:29985"/>
        <dbReference type="ChEBI" id="CHEBI:57427"/>
        <dbReference type="EC" id="2.6.1.42"/>
    </reaction>
</comment>
<sequence>MKYILYNFELIPESKLQIQLSNRAFQYNDGAFETMLFINGKVRFLEDHLARLQKAAKVLQIELPEILFQPETVALWVEKLIQENQLQGRIRLKLKIWRSGTGLYTPEENTAEVLISAAPQIQTPAIIEKADFAESVRTHFSSYSFFKGPNSLQYVLAGCEKQQRNLEEIILLSSEGYVSECLASNIFWIWNETVFTPEIRTGCVAGVMRENLLRVFQAESLAFQEGFYLTEELLQAETVFTSNAAGIKILQQIGTTEFSKELPDWLNLKLKENQFI</sequence>
<comment type="pathway">
    <text evidence="1">Amino-acid biosynthesis; L-isoleucine biosynthesis; L-isoleucine from 2-oxobutanoate: step 4/4.</text>
</comment>
<keyword evidence="9" id="KW-0808">Transferase</keyword>
<dbReference type="InterPro" id="IPR036038">
    <property type="entry name" value="Aminotransferase-like"/>
</dbReference>
<organism evidence="9 10">
    <name type="scientific">Adhaeribacter soli</name>
    <dbReference type="NCBI Taxonomy" id="2607655"/>
    <lineage>
        <taxon>Bacteria</taxon>
        <taxon>Pseudomonadati</taxon>
        <taxon>Bacteroidota</taxon>
        <taxon>Cytophagia</taxon>
        <taxon>Cytophagales</taxon>
        <taxon>Hymenobacteraceae</taxon>
        <taxon>Adhaeribacter</taxon>
    </lineage>
</organism>
<dbReference type="PANTHER" id="PTHR42743">
    <property type="entry name" value="AMINO-ACID AMINOTRANSFERASE"/>
    <property type="match status" value="1"/>
</dbReference>
<dbReference type="GO" id="GO:0046394">
    <property type="term" value="P:carboxylic acid biosynthetic process"/>
    <property type="evidence" value="ECO:0007669"/>
    <property type="project" value="UniProtKB-ARBA"/>
</dbReference>
<keyword evidence="9" id="KW-0032">Aminotransferase</keyword>
<comment type="caution">
    <text evidence="9">The sequence shown here is derived from an EMBL/GenBank/DDBJ whole genome shotgun (WGS) entry which is preliminary data.</text>
</comment>
<evidence type="ECO:0000256" key="5">
    <source>
        <dbReference type="ARBA" id="ARBA00013053"/>
    </source>
</evidence>
<comment type="pathway">
    <text evidence="3">Amino-acid biosynthesis; L-leucine biosynthesis; L-leucine from 3-methyl-2-oxobutanoate: step 4/4.</text>
</comment>